<keyword evidence="5" id="KW-1185">Reference proteome</keyword>
<evidence type="ECO:0000256" key="2">
    <source>
        <dbReference type="ARBA" id="ARBA00022989"/>
    </source>
</evidence>
<dbReference type="Pfam" id="PF07155">
    <property type="entry name" value="ECF-ribofla_trS"/>
    <property type="match status" value="1"/>
</dbReference>
<feature type="transmembrane region" description="Helical" evidence="3">
    <location>
        <begin position="79"/>
        <end position="95"/>
    </location>
</feature>
<sequence>MKFTVKEICLTALFTALVFVMTFVPKIPIPLGYAHLGNAAVFLGVILIGRRNGAIAGSIGSGLADLIGGFAIWIIPTLIIKYVMAMIFAYAGGQAQPGNFSINRQSIIGLVLACLWMTVSYTIAGAVLYGSLEAGLASTPGLAMEGVMNAVVFLILAKPLQKIKLLK</sequence>
<keyword evidence="1 3" id="KW-0812">Transmembrane</keyword>
<dbReference type="AlphaFoldDB" id="A0A6I2UEY8"/>
<gene>
    <name evidence="4" type="ORF">FYJ84_01445</name>
</gene>
<protein>
    <submittedName>
        <fullName evidence="4">ECF transporter S component</fullName>
    </submittedName>
</protein>
<dbReference type="InterPro" id="IPR009825">
    <property type="entry name" value="ECF_substrate-spec-like"/>
</dbReference>
<comment type="caution">
    <text evidence="4">The sequence shown here is derived from an EMBL/GenBank/DDBJ whole genome shotgun (WGS) entry which is preliminary data.</text>
</comment>
<dbReference type="Gene3D" id="1.10.1760.20">
    <property type="match status" value="1"/>
</dbReference>
<keyword evidence="3" id="KW-0472">Membrane</keyword>
<feature type="transmembrane region" description="Helical" evidence="3">
    <location>
        <begin position="107"/>
        <end position="129"/>
    </location>
</feature>
<organism evidence="4 5">
    <name type="scientific">Anaerovibrio slackiae</name>
    <dbReference type="NCBI Taxonomy" id="2652309"/>
    <lineage>
        <taxon>Bacteria</taxon>
        <taxon>Bacillati</taxon>
        <taxon>Bacillota</taxon>
        <taxon>Negativicutes</taxon>
        <taxon>Selenomonadales</taxon>
        <taxon>Selenomonadaceae</taxon>
        <taxon>Anaerovibrio</taxon>
    </lineage>
</organism>
<name>A0A6I2UEY8_9FIRM</name>
<feature type="transmembrane region" description="Helical" evidence="3">
    <location>
        <begin position="135"/>
        <end position="157"/>
    </location>
</feature>
<dbReference type="GO" id="GO:0016020">
    <property type="term" value="C:membrane"/>
    <property type="evidence" value="ECO:0007669"/>
    <property type="project" value="InterPro"/>
</dbReference>
<proteinExistence type="predicted"/>
<evidence type="ECO:0000313" key="4">
    <source>
        <dbReference type="EMBL" id="MSU07662.1"/>
    </source>
</evidence>
<feature type="transmembrane region" description="Helical" evidence="3">
    <location>
        <begin position="32"/>
        <end position="48"/>
    </location>
</feature>
<accession>A0A6I2UEY8</accession>
<keyword evidence="2 3" id="KW-1133">Transmembrane helix</keyword>
<dbReference type="EMBL" id="VUNR01000002">
    <property type="protein sequence ID" value="MSU07662.1"/>
    <property type="molecule type" value="Genomic_DNA"/>
</dbReference>
<reference evidence="4 5" key="1">
    <citation type="submission" date="2019-08" db="EMBL/GenBank/DDBJ databases">
        <title>In-depth cultivation of the pig gut microbiome towards novel bacterial diversity and tailored functional studies.</title>
        <authorList>
            <person name="Wylensek D."/>
            <person name="Hitch T.C.A."/>
            <person name="Clavel T."/>
        </authorList>
    </citation>
    <scope>NUCLEOTIDE SEQUENCE [LARGE SCALE GENOMIC DNA]</scope>
    <source>
        <strain evidence="4 5">WCA-693-APC-5D-A</strain>
    </source>
</reference>
<dbReference type="PANTHER" id="PTHR37815">
    <property type="entry name" value="UPF0397 PROTEIN BC_2624-RELATED"/>
    <property type="match status" value="1"/>
</dbReference>
<dbReference type="PANTHER" id="PTHR37815:SF3">
    <property type="entry name" value="UPF0397 PROTEIN SPR0429"/>
    <property type="match status" value="1"/>
</dbReference>
<dbReference type="Proteomes" id="UP000433181">
    <property type="component" value="Unassembled WGS sequence"/>
</dbReference>
<evidence type="ECO:0000313" key="5">
    <source>
        <dbReference type="Proteomes" id="UP000433181"/>
    </source>
</evidence>
<evidence type="ECO:0000256" key="3">
    <source>
        <dbReference type="SAM" id="Phobius"/>
    </source>
</evidence>
<evidence type="ECO:0000256" key="1">
    <source>
        <dbReference type="ARBA" id="ARBA00022692"/>
    </source>
</evidence>
<dbReference type="RefSeq" id="WP_154405414.1">
    <property type="nucleotide sequence ID" value="NZ_JAQXJM010000172.1"/>
</dbReference>
<dbReference type="GeneID" id="96777571"/>